<gene>
    <name evidence="5" type="ORF">QLX08_001345</name>
</gene>
<name>A0AAW1AIU6_9HYME</name>
<evidence type="ECO:0000256" key="1">
    <source>
        <dbReference type="ARBA" id="ARBA00022884"/>
    </source>
</evidence>
<dbReference type="PROSITE" id="PS50102">
    <property type="entry name" value="RRM"/>
    <property type="match status" value="1"/>
</dbReference>
<proteinExistence type="predicted"/>
<dbReference type="Pfam" id="PF00076">
    <property type="entry name" value="RRM_1"/>
    <property type="match status" value="1"/>
</dbReference>
<feature type="compositionally biased region" description="Basic and acidic residues" evidence="3">
    <location>
        <begin position="141"/>
        <end position="157"/>
    </location>
</feature>
<dbReference type="Proteomes" id="UP001432146">
    <property type="component" value="Unassembled WGS sequence"/>
</dbReference>
<dbReference type="InterPro" id="IPR000504">
    <property type="entry name" value="RRM_dom"/>
</dbReference>
<dbReference type="EMBL" id="JAWNGG020000017">
    <property type="protein sequence ID" value="KAK9308728.1"/>
    <property type="molecule type" value="Genomic_DNA"/>
</dbReference>
<sequence length="157" mass="18212">MLIPVSSSPSSSNGDGAIKLFVGQIPRHLEEDALRPMFEEFGKIYEFTVLKDKYTGMHKGIDPNPRESRTKVLDDHRSVVEKEKEEVKEKEEEVWNERMHERLLQTVESGVRVLPWGSLFRAIDFHPPPTISPPNTTNDQEQTRKRARTSEMRPERD</sequence>
<organism evidence="5 6">
    <name type="scientific">Tetragonisca angustula</name>
    <dbReference type="NCBI Taxonomy" id="166442"/>
    <lineage>
        <taxon>Eukaryota</taxon>
        <taxon>Metazoa</taxon>
        <taxon>Ecdysozoa</taxon>
        <taxon>Arthropoda</taxon>
        <taxon>Hexapoda</taxon>
        <taxon>Insecta</taxon>
        <taxon>Pterygota</taxon>
        <taxon>Neoptera</taxon>
        <taxon>Endopterygota</taxon>
        <taxon>Hymenoptera</taxon>
        <taxon>Apocrita</taxon>
        <taxon>Aculeata</taxon>
        <taxon>Apoidea</taxon>
        <taxon>Anthophila</taxon>
        <taxon>Apidae</taxon>
        <taxon>Tetragonisca</taxon>
    </lineage>
</organism>
<comment type="caution">
    <text evidence="5">The sequence shown here is derived from an EMBL/GenBank/DDBJ whole genome shotgun (WGS) entry which is preliminary data.</text>
</comment>
<reference evidence="5 6" key="1">
    <citation type="submission" date="2024-05" db="EMBL/GenBank/DDBJ databases">
        <title>The nuclear and mitochondrial genome assemblies of Tetragonisca angustula (Apidae: Meliponini), a tiny yet remarkable pollinator in the Neotropics.</title>
        <authorList>
            <person name="Ferrari R."/>
            <person name="Ricardo P.C."/>
            <person name="Dias F.C."/>
            <person name="Araujo N.S."/>
            <person name="Soares D.O."/>
            <person name="Zhou Q.-S."/>
            <person name="Zhu C.-D."/>
            <person name="Coutinho L."/>
            <person name="Airas M.C."/>
            <person name="Batista T.M."/>
        </authorList>
    </citation>
    <scope>NUCLEOTIDE SEQUENCE [LARGE SCALE GENOMIC DNA]</scope>
    <source>
        <strain evidence="5">ASF017062</strain>
        <tissue evidence="5">Abdomen</tissue>
    </source>
</reference>
<dbReference type="SUPFAM" id="SSF54928">
    <property type="entry name" value="RNA-binding domain, RBD"/>
    <property type="match status" value="1"/>
</dbReference>
<evidence type="ECO:0000256" key="2">
    <source>
        <dbReference type="PROSITE-ProRule" id="PRU00176"/>
    </source>
</evidence>
<keyword evidence="1 2" id="KW-0694">RNA-binding</keyword>
<dbReference type="InterPro" id="IPR012677">
    <property type="entry name" value="Nucleotide-bd_a/b_plait_sf"/>
</dbReference>
<feature type="region of interest" description="Disordered" evidence="3">
    <location>
        <begin position="56"/>
        <end position="85"/>
    </location>
</feature>
<keyword evidence="6" id="KW-1185">Reference proteome</keyword>
<dbReference type="GO" id="GO:0003723">
    <property type="term" value="F:RNA binding"/>
    <property type="evidence" value="ECO:0007669"/>
    <property type="project" value="UniProtKB-UniRule"/>
</dbReference>
<evidence type="ECO:0000313" key="6">
    <source>
        <dbReference type="Proteomes" id="UP001432146"/>
    </source>
</evidence>
<dbReference type="InterPro" id="IPR035979">
    <property type="entry name" value="RBD_domain_sf"/>
</dbReference>
<dbReference type="Gene3D" id="3.30.70.330">
    <property type="match status" value="1"/>
</dbReference>
<evidence type="ECO:0000256" key="3">
    <source>
        <dbReference type="SAM" id="MobiDB-lite"/>
    </source>
</evidence>
<evidence type="ECO:0000259" key="4">
    <source>
        <dbReference type="PROSITE" id="PS50102"/>
    </source>
</evidence>
<accession>A0AAW1AIU6</accession>
<evidence type="ECO:0000313" key="5">
    <source>
        <dbReference type="EMBL" id="KAK9308728.1"/>
    </source>
</evidence>
<feature type="region of interest" description="Disordered" evidence="3">
    <location>
        <begin position="124"/>
        <end position="157"/>
    </location>
</feature>
<protein>
    <recommendedName>
        <fullName evidence="4">RRM domain-containing protein</fullName>
    </recommendedName>
</protein>
<dbReference type="AlphaFoldDB" id="A0AAW1AIU6"/>
<feature type="domain" description="RRM" evidence="4">
    <location>
        <begin position="18"/>
        <end position="60"/>
    </location>
</feature>